<proteinExistence type="predicted"/>
<dbReference type="RefSeq" id="WP_208608547.1">
    <property type="nucleotide sequence ID" value="NZ_FNUJ01000019.1"/>
</dbReference>
<evidence type="ECO:0000313" key="2">
    <source>
        <dbReference type="Proteomes" id="UP000198878"/>
    </source>
</evidence>
<dbReference type="Pfam" id="PF00378">
    <property type="entry name" value="ECH_1"/>
    <property type="match status" value="1"/>
</dbReference>
<name>A0A1H5RIU6_9PSEU</name>
<dbReference type="Gene3D" id="3.90.226.10">
    <property type="entry name" value="2-enoyl-CoA Hydratase, Chain A, domain 1"/>
    <property type="match status" value="1"/>
</dbReference>
<reference evidence="2" key="1">
    <citation type="submission" date="2016-10" db="EMBL/GenBank/DDBJ databases">
        <authorList>
            <person name="Varghese N."/>
            <person name="Submissions S."/>
        </authorList>
    </citation>
    <scope>NUCLEOTIDE SEQUENCE [LARGE SCALE GENOMIC DNA]</scope>
    <source>
        <strain evidence="2">DSM 44654</strain>
    </source>
</reference>
<accession>A0A1H5RIU6</accession>
<dbReference type="InterPro" id="IPR001753">
    <property type="entry name" value="Enoyl-CoA_hydra/iso"/>
</dbReference>
<dbReference type="PANTHER" id="PTHR43459">
    <property type="entry name" value="ENOYL-COA HYDRATASE"/>
    <property type="match status" value="1"/>
</dbReference>
<dbReference type="SUPFAM" id="SSF52096">
    <property type="entry name" value="ClpP/crotonase"/>
    <property type="match status" value="1"/>
</dbReference>
<dbReference type="InterPro" id="IPR029045">
    <property type="entry name" value="ClpP/crotonase-like_dom_sf"/>
</dbReference>
<dbReference type="AlphaFoldDB" id="A0A1H5RIU6"/>
<sequence length="275" mass="28546">MVADPEEAALSAVDGVRYAADGAVATLTFDKPGRSNAMDVPMQVRYGALLRQADADPDVRAVVVTGAGRAFCPGADLGLLDDLAAAPPASSGGHENFRDVLAASAAGVPVVAAINGGCAGLGFVIACSADVRFAAAGAKFTTAFSRRGLIAEYGIAKLLPSLVGEGRARDLLLSGRTFTAEQALDYGLVQEVVPAEELGLRAHAYATELATYSAPRSMAVMKAQFAREALLPLDEAAREATALMIDSFGRPELAEGLASWNERREPKFPPHSAES</sequence>
<dbReference type="Proteomes" id="UP000198878">
    <property type="component" value="Unassembled WGS sequence"/>
</dbReference>
<protein>
    <submittedName>
        <fullName evidence="1">Enoyl-CoA hydratase/carnithine racemase</fullName>
    </submittedName>
</protein>
<dbReference type="STRING" id="218821.SAMN05421837_119100"/>
<organism evidence="1 2">
    <name type="scientific">Amycolatopsis pretoriensis</name>
    <dbReference type="NCBI Taxonomy" id="218821"/>
    <lineage>
        <taxon>Bacteria</taxon>
        <taxon>Bacillati</taxon>
        <taxon>Actinomycetota</taxon>
        <taxon>Actinomycetes</taxon>
        <taxon>Pseudonocardiales</taxon>
        <taxon>Pseudonocardiaceae</taxon>
        <taxon>Amycolatopsis</taxon>
    </lineage>
</organism>
<dbReference type="CDD" id="cd06558">
    <property type="entry name" value="crotonase-like"/>
    <property type="match status" value="1"/>
</dbReference>
<dbReference type="EMBL" id="FNUJ01000019">
    <property type="protein sequence ID" value="SEF38266.1"/>
    <property type="molecule type" value="Genomic_DNA"/>
</dbReference>
<keyword evidence="2" id="KW-1185">Reference proteome</keyword>
<evidence type="ECO:0000313" key="1">
    <source>
        <dbReference type="EMBL" id="SEF38266.1"/>
    </source>
</evidence>
<gene>
    <name evidence="1" type="ORF">SAMN05421837_119100</name>
</gene>
<dbReference type="GO" id="GO:0003824">
    <property type="term" value="F:catalytic activity"/>
    <property type="evidence" value="ECO:0007669"/>
    <property type="project" value="UniProtKB-ARBA"/>
</dbReference>
<dbReference type="PANTHER" id="PTHR43459:SF1">
    <property type="entry name" value="EG:BACN32G11.4 PROTEIN"/>
    <property type="match status" value="1"/>
</dbReference>